<evidence type="ECO:0000313" key="1">
    <source>
        <dbReference type="EMBL" id="QOE89856.1"/>
    </source>
</evidence>
<sequence>MTIFRIAWFLKGWSTINRLKIILPLLNGNKRLIILPVRQLSPHHNNQMFFVLVLQQSVFPSPEIRKMVKSDLNEIAWNLSDIPYPSSPTCYL</sequence>
<protein>
    <submittedName>
        <fullName evidence="1">Uncharacterized protein</fullName>
    </submittedName>
</protein>
<dbReference type="AlphaFoldDB" id="A0A866WR58"/>
<geneLocation type="plasmid" evidence="1">
    <name>pA1876-NR</name>
</geneLocation>
<proteinExistence type="predicted"/>
<dbReference type="EMBL" id="MT549899">
    <property type="protein sequence ID" value="QOE89856.1"/>
    <property type="molecule type" value="Genomic_DNA"/>
</dbReference>
<reference evidence="1" key="1">
    <citation type="submission" date="2020-05" db="EMBL/GenBank/DDBJ databases">
        <authorList>
            <person name="Zhou D."/>
            <person name="Xu Y."/>
        </authorList>
    </citation>
    <scope>NUCLEOTIDE SEQUENCE</scope>
    <source>
        <strain evidence="1">A1876</strain>
        <plasmid evidence="1">pA1876-NR</plasmid>
    </source>
</reference>
<keyword evidence="1" id="KW-0614">Plasmid</keyword>
<accession>A0A866WR58</accession>
<name>A0A866WR58_9ENTR</name>
<organism evidence="1">
    <name type="scientific">Klebsiella quasipneumoniae</name>
    <dbReference type="NCBI Taxonomy" id="1463165"/>
    <lineage>
        <taxon>Bacteria</taxon>
        <taxon>Pseudomonadati</taxon>
        <taxon>Pseudomonadota</taxon>
        <taxon>Gammaproteobacteria</taxon>
        <taxon>Enterobacterales</taxon>
        <taxon>Enterobacteriaceae</taxon>
        <taxon>Klebsiella/Raoultella group</taxon>
        <taxon>Klebsiella</taxon>
        <taxon>Klebsiella pneumoniae complex</taxon>
    </lineage>
</organism>